<dbReference type="EMBL" id="AVOT02084062">
    <property type="protein sequence ID" value="MBW0569267.1"/>
    <property type="molecule type" value="Genomic_DNA"/>
</dbReference>
<evidence type="ECO:0000313" key="1">
    <source>
        <dbReference type="EMBL" id="MBW0569267.1"/>
    </source>
</evidence>
<protein>
    <submittedName>
        <fullName evidence="1">Uncharacterized protein</fullName>
    </submittedName>
</protein>
<dbReference type="AlphaFoldDB" id="A0A9Q3JWZ1"/>
<gene>
    <name evidence="1" type="ORF">O181_108982</name>
</gene>
<sequence length="133" mass="15101">MVELPSFPSFEWNVLVIDTPKEEDQILRFEFINNFNQSIDWRKGLITINSYHKDYYDPSKSSSNEVSSSKSCVALVGDSRTPSFPSSINISPFSYPQSLLASRYEVFKEIKDFGEDNSVSSLHLLLGNVELPP</sequence>
<dbReference type="OrthoDB" id="2684341at2759"/>
<evidence type="ECO:0000313" key="2">
    <source>
        <dbReference type="Proteomes" id="UP000765509"/>
    </source>
</evidence>
<comment type="caution">
    <text evidence="1">The sequence shown here is derived from an EMBL/GenBank/DDBJ whole genome shotgun (WGS) entry which is preliminary data.</text>
</comment>
<accession>A0A9Q3JWZ1</accession>
<name>A0A9Q3JWZ1_9BASI</name>
<proteinExistence type="predicted"/>
<dbReference type="Proteomes" id="UP000765509">
    <property type="component" value="Unassembled WGS sequence"/>
</dbReference>
<keyword evidence="2" id="KW-1185">Reference proteome</keyword>
<reference evidence="1" key="1">
    <citation type="submission" date="2021-03" db="EMBL/GenBank/DDBJ databases">
        <title>Draft genome sequence of rust myrtle Austropuccinia psidii MF-1, a brazilian biotype.</title>
        <authorList>
            <person name="Quecine M.C."/>
            <person name="Pachon D.M.R."/>
            <person name="Bonatelli M.L."/>
            <person name="Correr F.H."/>
            <person name="Franceschini L.M."/>
            <person name="Leite T.F."/>
            <person name="Margarido G.R.A."/>
            <person name="Almeida C.A."/>
            <person name="Ferrarezi J.A."/>
            <person name="Labate C.A."/>
        </authorList>
    </citation>
    <scope>NUCLEOTIDE SEQUENCE</scope>
    <source>
        <strain evidence="1">MF-1</strain>
    </source>
</reference>
<organism evidence="1 2">
    <name type="scientific">Austropuccinia psidii MF-1</name>
    <dbReference type="NCBI Taxonomy" id="1389203"/>
    <lineage>
        <taxon>Eukaryota</taxon>
        <taxon>Fungi</taxon>
        <taxon>Dikarya</taxon>
        <taxon>Basidiomycota</taxon>
        <taxon>Pucciniomycotina</taxon>
        <taxon>Pucciniomycetes</taxon>
        <taxon>Pucciniales</taxon>
        <taxon>Sphaerophragmiaceae</taxon>
        <taxon>Austropuccinia</taxon>
    </lineage>
</organism>